<gene>
    <name evidence="2" type="ORF">O9K51_02152</name>
</gene>
<dbReference type="AlphaFoldDB" id="A0AB34FYP9"/>
<accession>A0AB34FYP9</accession>
<evidence type="ECO:0000313" key="2">
    <source>
        <dbReference type="EMBL" id="KAJ6443766.1"/>
    </source>
</evidence>
<feature type="compositionally biased region" description="Low complexity" evidence="1">
    <location>
        <begin position="52"/>
        <end position="61"/>
    </location>
</feature>
<organism evidence="2 3">
    <name type="scientific">Purpureocillium lavendulum</name>
    <dbReference type="NCBI Taxonomy" id="1247861"/>
    <lineage>
        <taxon>Eukaryota</taxon>
        <taxon>Fungi</taxon>
        <taxon>Dikarya</taxon>
        <taxon>Ascomycota</taxon>
        <taxon>Pezizomycotina</taxon>
        <taxon>Sordariomycetes</taxon>
        <taxon>Hypocreomycetidae</taxon>
        <taxon>Hypocreales</taxon>
        <taxon>Ophiocordycipitaceae</taxon>
        <taxon>Purpureocillium</taxon>
    </lineage>
</organism>
<keyword evidence="3" id="KW-1185">Reference proteome</keyword>
<sequence length="82" mass="8108">MQDFSMAARGGPGTGDVVTWEVLTEEGGAADANQRRVRPPRDGAPNPEPDWEGGAAEARPAGGLGLGVGVVDAAPKLAAAGG</sequence>
<name>A0AB34FYP9_9HYPO</name>
<dbReference type="EMBL" id="JAQHRD010000002">
    <property type="protein sequence ID" value="KAJ6443766.1"/>
    <property type="molecule type" value="Genomic_DNA"/>
</dbReference>
<protein>
    <submittedName>
        <fullName evidence="2">Uncharacterized protein</fullName>
    </submittedName>
</protein>
<evidence type="ECO:0000256" key="1">
    <source>
        <dbReference type="SAM" id="MobiDB-lite"/>
    </source>
</evidence>
<dbReference type="Proteomes" id="UP001163105">
    <property type="component" value="Unassembled WGS sequence"/>
</dbReference>
<feature type="region of interest" description="Disordered" evidence="1">
    <location>
        <begin position="24"/>
        <end position="68"/>
    </location>
</feature>
<evidence type="ECO:0000313" key="3">
    <source>
        <dbReference type="Proteomes" id="UP001163105"/>
    </source>
</evidence>
<proteinExistence type="predicted"/>
<comment type="caution">
    <text evidence="2">The sequence shown here is derived from an EMBL/GenBank/DDBJ whole genome shotgun (WGS) entry which is preliminary data.</text>
</comment>
<reference evidence="2" key="1">
    <citation type="submission" date="2023-01" db="EMBL/GenBank/DDBJ databases">
        <title>The growth and conidiation of Purpureocillium lavendulum are regulated by nitrogen source and histone H3K14 acetylation.</title>
        <authorList>
            <person name="Tang P."/>
            <person name="Han J."/>
            <person name="Zhang C."/>
            <person name="Tang P."/>
            <person name="Qi F."/>
            <person name="Zhang K."/>
            <person name="Liang L."/>
        </authorList>
    </citation>
    <scope>NUCLEOTIDE SEQUENCE</scope>
    <source>
        <strain evidence="2">YMF1.00683</strain>
    </source>
</reference>